<protein>
    <submittedName>
        <fullName evidence="3">T9SS type B sorting domain-containing protein</fullName>
    </submittedName>
</protein>
<dbReference type="Pfam" id="PF13585">
    <property type="entry name" value="CHU_C"/>
    <property type="match status" value="1"/>
</dbReference>
<proteinExistence type="predicted"/>
<dbReference type="EMBL" id="JBHULS010000001">
    <property type="protein sequence ID" value="MFD2550302.1"/>
    <property type="molecule type" value="Genomic_DNA"/>
</dbReference>
<evidence type="ECO:0000256" key="1">
    <source>
        <dbReference type="SAM" id="SignalP"/>
    </source>
</evidence>
<comment type="caution">
    <text evidence="3">The sequence shown here is derived from an EMBL/GenBank/DDBJ whole genome shotgun (WGS) entry which is preliminary data.</text>
</comment>
<name>A0ABW5KRU5_9FLAO</name>
<dbReference type="Pfam" id="PF18911">
    <property type="entry name" value="PKD_4"/>
    <property type="match status" value="1"/>
</dbReference>
<sequence length="794" mass="87037">MKLQQLVLFLGLLISASSSGQNEAANWNFGNNASLNFSFGYPIAQQGALIDTEEGCSSISDNLGNLLFYSDGITVWNRNHMVMRNGTGLLGNKSATQSALIVPKPNDDFIYYIFTVDDRAGTDGLRFSEIDMRLDNGLGALTDQKNILLESPVTEKITAIESSDGRSIWVIAHKWQSNQFISFLISETGVNQTPVISAVGSVHGGAINKTIGYLKASPNREKVVSARSYTNSEVQIFDFDATQGILSNPVTISNYNSDNIGAYGCEFSPDSTILYISEIDRDNNVSSIYQYNLALNTETDIINSATIIAQESSKQFGALQQAIDGRIYVAVKDGQYLAVITNPNTLGTAANFELNGVYLEGNTSQFGLPPFIQSYFFATNIFRNTCFGNTTEFNIDTSTVIDSITWDFGDPASGSNNTATVQNPTHVYTQPGQYVVTITIQTEGETQVVYRSLTISEQPEPLDLAPLVACSSSNNLPNYNLTDAIPEVILTNPNIGVAFYDNRADAENRVNAIANTSNYQSTSGNETLYVRLQNIASSDCFSISTLELISTLPPAIEPYETVFFCKNSTEDSISINVGNLSEPLSNYSFLWLESLETTPEISVTNTGTYRVRIALNTTITDENPDGCYAEREVTVSASSIATITNLQITDNSATVYVMGLGNYEYALDNPDGPYQNSPTFTGLSTGMHRIYVRDTNNCGLESVSFTIIGFPKFFTPNADGVNDRWQIEGDATQFSPNTKVSIFNRYGKLIKQLDPNGEGWDGFSNGEPAITDDYWFSVILKDGRVYKSHFTLKR</sequence>
<gene>
    <name evidence="3" type="ORF">ACFSQP_00610</name>
</gene>
<dbReference type="InterPro" id="IPR013783">
    <property type="entry name" value="Ig-like_fold"/>
</dbReference>
<reference evidence="4" key="1">
    <citation type="journal article" date="2019" name="Int. J. Syst. Evol. Microbiol.">
        <title>The Global Catalogue of Microorganisms (GCM) 10K type strain sequencing project: providing services to taxonomists for standard genome sequencing and annotation.</title>
        <authorList>
            <consortium name="The Broad Institute Genomics Platform"/>
            <consortium name="The Broad Institute Genome Sequencing Center for Infectious Disease"/>
            <person name="Wu L."/>
            <person name="Ma J."/>
        </authorList>
    </citation>
    <scope>NUCLEOTIDE SEQUENCE [LARGE SCALE GENOMIC DNA]</scope>
    <source>
        <strain evidence="4">KCTC 42587</strain>
    </source>
</reference>
<feature type="chain" id="PRO_5045498077" evidence="1">
    <location>
        <begin position="21"/>
        <end position="794"/>
    </location>
</feature>
<dbReference type="Gene3D" id="2.60.40.10">
    <property type="entry name" value="Immunoglobulins"/>
    <property type="match status" value="1"/>
</dbReference>
<dbReference type="SUPFAM" id="SSF49299">
    <property type="entry name" value="PKD domain"/>
    <property type="match status" value="1"/>
</dbReference>
<dbReference type="PROSITE" id="PS50093">
    <property type="entry name" value="PKD"/>
    <property type="match status" value="1"/>
</dbReference>
<dbReference type="CDD" id="cd00146">
    <property type="entry name" value="PKD"/>
    <property type="match status" value="1"/>
</dbReference>
<evidence type="ECO:0000313" key="4">
    <source>
        <dbReference type="Proteomes" id="UP001597472"/>
    </source>
</evidence>
<keyword evidence="1" id="KW-0732">Signal</keyword>
<dbReference type="InterPro" id="IPR035986">
    <property type="entry name" value="PKD_dom_sf"/>
</dbReference>
<feature type="signal peptide" evidence="1">
    <location>
        <begin position="1"/>
        <end position="20"/>
    </location>
</feature>
<evidence type="ECO:0000259" key="2">
    <source>
        <dbReference type="PROSITE" id="PS50093"/>
    </source>
</evidence>
<dbReference type="RefSeq" id="WP_376891027.1">
    <property type="nucleotide sequence ID" value="NZ_JBHULS010000001.1"/>
</dbReference>
<evidence type="ECO:0000313" key="3">
    <source>
        <dbReference type="EMBL" id="MFD2550302.1"/>
    </source>
</evidence>
<dbReference type="NCBIfam" id="TIGR04131">
    <property type="entry name" value="Bac_Flav_CTERM"/>
    <property type="match status" value="1"/>
</dbReference>
<organism evidence="3 4">
    <name type="scientific">Bizionia sediminis</name>
    <dbReference type="NCBI Taxonomy" id="1737064"/>
    <lineage>
        <taxon>Bacteria</taxon>
        <taxon>Pseudomonadati</taxon>
        <taxon>Bacteroidota</taxon>
        <taxon>Flavobacteriia</taxon>
        <taxon>Flavobacteriales</taxon>
        <taxon>Flavobacteriaceae</taxon>
        <taxon>Bizionia</taxon>
    </lineage>
</organism>
<keyword evidence="4" id="KW-1185">Reference proteome</keyword>
<dbReference type="InterPro" id="IPR026341">
    <property type="entry name" value="T9SS_type_B"/>
</dbReference>
<dbReference type="InterPro" id="IPR000601">
    <property type="entry name" value="PKD_dom"/>
</dbReference>
<dbReference type="SUPFAM" id="SSF82171">
    <property type="entry name" value="DPP6 N-terminal domain-like"/>
    <property type="match status" value="1"/>
</dbReference>
<feature type="domain" description="PKD" evidence="2">
    <location>
        <begin position="403"/>
        <end position="440"/>
    </location>
</feature>
<dbReference type="Proteomes" id="UP001597472">
    <property type="component" value="Unassembled WGS sequence"/>
</dbReference>
<accession>A0ABW5KRU5</accession>